<evidence type="ECO:0000313" key="6">
    <source>
        <dbReference type="Proteomes" id="UP000236161"/>
    </source>
</evidence>
<reference evidence="5 6" key="1">
    <citation type="journal article" date="2017" name="Nature">
        <title>The Apostasia genome and the evolution of orchids.</title>
        <authorList>
            <person name="Zhang G.Q."/>
            <person name="Liu K.W."/>
            <person name="Li Z."/>
            <person name="Lohaus R."/>
            <person name="Hsiao Y.Y."/>
            <person name="Niu S.C."/>
            <person name="Wang J.Y."/>
            <person name="Lin Y.C."/>
            <person name="Xu Q."/>
            <person name="Chen L.J."/>
            <person name="Yoshida K."/>
            <person name="Fujiwara S."/>
            <person name="Wang Z.W."/>
            <person name="Zhang Y.Q."/>
            <person name="Mitsuda N."/>
            <person name="Wang M."/>
            <person name="Liu G.H."/>
            <person name="Pecoraro L."/>
            <person name="Huang H.X."/>
            <person name="Xiao X.J."/>
            <person name="Lin M."/>
            <person name="Wu X.Y."/>
            <person name="Wu W.L."/>
            <person name="Chen Y.Y."/>
            <person name="Chang S.B."/>
            <person name="Sakamoto S."/>
            <person name="Ohme-Takagi M."/>
            <person name="Yagi M."/>
            <person name="Zeng S.J."/>
            <person name="Shen C.Y."/>
            <person name="Yeh C.M."/>
            <person name="Luo Y.B."/>
            <person name="Tsai W.C."/>
            <person name="Van de Peer Y."/>
            <person name="Liu Z.J."/>
        </authorList>
    </citation>
    <scope>NUCLEOTIDE SEQUENCE [LARGE SCALE GENOMIC DNA]</scope>
    <source>
        <strain evidence="6">cv. Shenzhen</strain>
        <tissue evidence="5">Stem</tissue>
    </source>
</reference>
<evidence type="ECO:0000256" key="2">
    <source>
        <dbReference type="ARBA" id="ARBA00022782"/>
    </source>
</evidence>
<dbReference type="EMBL" id="KZ451993">
    <property type="protein sequence ID" value="PKA53612.1"/>
    <property type="molecule type" value="Genomic_DNA"/>
</dbReference>
<evidence type="ECO:0000256" key="4">
    <source>
        <dbReference type="RuleBase" id="RU364012"/>
    </source>
</evidence>
<dbReference type="OrthoDB" id="1166059at2759"/>
<dbReference type="Proteomes" id="UP000236161">
    <property type="component" value="Unassembled WGS sequence"/>
</dbReference>
<dbReference type="AlphaFoldDB" id="A0A2I0ADH6"/>
<organism evidence="5 6">
    <name type="scientific">Apostasia shenzhenica</name>
    <dbReference type="NCBI Taxonomy" id="1088818"/>
    <lineage>
        <taxon>Eukaryota</taxon>
        <taxon>Viridiplantae</taxon>
        <taxon>Streptophyta</taxon>
        <taxon>Embryophyta</taxon>
        <taxon>Tracheophyta</taxon>
        <taxon>Spermatophyta</taxon>
        <taxon>Magnoliopsida</taxon>
        <taxon>Liliopsida</taxon>
        <taxon>Asparagales</taxon>
        <taxon>Orchidaceae</taxon>
        <taxon>Apostasioideae</taxon>
        <taxon>Apostasia</taxon>
    </lineage>
</organism>
<evidence type="ECO:0000256" key="3">
    <source>
        <dbReference type="ARBA" id="ARBA00023089"/>
    </source>
</evidence>
<dbReference type="GO" id="GO:0009908">
    <property type="term" value="P:flower development"/>
    <property type="evidence" value="ECO:0007669"/>
    <property type="project" value="UniProtKB-KW"/>
</dbReference>
<dbReference type="PANTHER" id="PTHR31791:SF47">
    <property type="entry name" value="INACTIVE FRIGIDA-LIKE PROTEIN 2"/>
    <property type="match status" value="1"/>
</dbReference>
<dbReference type="PANTHER" id="PTHR31791">
    <property type="entry name" value="FRIGIDA-LIKE PROTEIN 3-RELATED"/>
    <property type="match status" value="1"/>
</dbReference>
<sequence>MEMDTSEIQAAIDSIPAKKEDLRKAFEVLQSYSSSFSSFTLKWNDLDGHVSFIEKSIEERFRELEAKVRSCVADKPAAAAMVAAERKVVEKEPEIKVQNKVVEKEPEVKSVLELKDFCVRMDGKGLRSYILKNRKLLPEFRDELRLALRAAPNPIMLVLDSLDGFVPSRKVKKKELELIWKTCVHLVQVLHELALEIKASYRERARRFATEWRGKITDGEGNNWFVVLGFLHLVVTFGLVDSFAANDILDVLVLVARRRQIVDMCRSLGFEDKMHDFIDKLKKKGKEVDAVKFVLAFNLSEKHPPASLLESYVNTIKKAAFEQRQKAKSTQIKVCF</sequence>
<evidence type="ECO:0000256" key="1">
    <source>
        <dbReference type="ARBA" id="ARBA00008956"/>
    </source>
</evidence>
<protein>
    <recommendedName>
        <fullName evidence="4">FRIGIDA-like protein</fullName>
    </recommendedName>
</protein>
<name>A0A2I0ADH6_9ASPA</name>
<keyword evidence="3 4" id="KW-0287">Flowering</keyword>
<proteinExistence type="inferred from homology"/>
<dbReference type="GO" id="GO:0030154">
    <property type="term" value="P:cell differentiation"/>
    <property type="evidence" value="ECO:0007669"/>
    <property type="project" value="UniProtKB-KW"/>
</dbReference>
<keyword evidence="6" id="KW-1185">Reference proteome</keyword>
<dbReference type="STRING" id="1088818.A0A2I0ADH6"/>
<keyword evidence="4" id="KW-0217">Developmental protein</keyword>
<comment type="similarity">
    <text evidence="1 4">Belongs to the Frigida family.</text>
</comment>
<accession>A0A2I0ADH6</accession>
<dbReference type="Pfam" id="PF07899">
    <property type="entry name" value="Frigida"/>
    <property type="match status" value="1"/>
</dbReference>
<evidence type="ECO:0000313" key="5">
    <source>
        <dbReference type="EMBL" id="PKA53612.1"/>
    </source>
</evidence>
<keyword evidence="2 4" id="KW-0221">Differentiation</keyword>
<gene>
    <name evidence="5" type="primary">FRI</name>
    <name evidence="5" type="ORF">AXF42_Ash009108</name>
</gene>
<dbReference type="InterPro" id="IPR012474">
    <property type="entry name" value="Frigida"/>
</dbReference>